<evidence type="ECO:0000256" key="2">
    <source>
        <dbReference type="ARBA" id="ARBA00010484"/>
    </source>
</evidence>
<feature type="signal peptide" evidence="11">
    <location>
        <begin position="1"/>
        <end position="17"/>
    </location>
</feature>
<protein>
    <submittedName>
        <fullName evidence="14">(pine wood nematode) hypothetical protein</fullName>
    </submittedName>
</protein>
<dbReference type="EMBL" id="CAJFDI010000006">
    <property type="protein sequence ID" value="CAD5235410.1"/>
    <property type="molecule type" value="Genomic_DNA"/>
</dbReference>
<proteinExistence type="inferred from homology"/>
<dbReference type="InterPro" id="IPR002550">
    <property type="entry name" value="CNNM"/>
</dbReference>
<evidence type="ECO:0000256" key="6">
    <source>
        <dbReference type="ARBA" id="ARBA00023065"/>
    </source>
</evidence>
<evidence type="ECO:0000256" key="5">
    <source>
        <dbReference type="ARBA" id="ARBA00022989"/>
    </source>
</evidence>
<name>A0A1I7SA29_BURXY</name>
<comment type="similarity">
    <text evidence="2">Belongs to the ACDP family.</text>
</comment>
<dbReference type="PROSITE" id="PS51371">
    <property type="entry name" value="CBS"/>
    <property type="match status" value="1"/>
</dbReference>
<evidence type="ECO:0000259" key="13">
    <source>
        <dbReference type="PROSITE" id="PS51846"/>
    </source>
</evidence>
<evidence type="ECO:0000256" key="10">
    <source>
        <dbReference type="SAM" id="Phobius"/>
    </source>
</evidence>
<dbReference type="AlphaFoldDB" id="A0A1I7SA29"/>
<evidence type="ECO:0000256" key="11">
    <source>
        <dbReference type="SAM" id="SignalP"/>
    </source>
</evidence>
<dbReference type="GO" id="GO:0010960">
    <property type="term" value="P:magnesium ion homeostasis"/>
    <property type="evidence" value="ECO:0007669"/>
    <property type="project" value="InterPro"/>
</dbReference>
<dbReference type="eggNOG" id="KOG2118">
    <property type="taxonomic scope" value="Eukaryota"/>
</dbReference>
<keyword evidence="5 9" id="KW-1133">Transmembrane helix</keyword>
<evidence type="ECO:0000313" key="17">
    <source>
        <dbReference type="WBParaSite" id="BXY_0987600.1"/>
    </source>
</evidence>
<dbReference type="WBParaSite" id="BXY_0987600.1">
    <property type="protein sequence ID" value="BXY_0987600.1"/>
    <property type="gene ID" value="BXY_0987600"/>
</dbReference>
<evidence type="ECO:0000313" key="14">
    <source>
        <dbReference type="EMBL" id="CAD5235410.1"/>
    </source>
</evidence>
<dbReference type="Proteomes" id="UP000659654">
    <property type="component" value="Unassembled WGS sequence"/>
</dbReference>
<dbReference type="GO" id="GO:0005886">
    <property type="term" value="C:plasma membrane"/>
    <property type="evidence" value="ECO:0007669"/>
    <property type="project" value="TreeGrafter"/>
</dbReference>
<dbReference type="InterPro" id="IPR044751">
    <property type="entry name" value="Ion_transp-like_CBS"/>
</dbReference>
<evidence type="ECO:0000256" key="1">
    <source>
        <dbReference type="ARBA" id="ARBA00004141"/>
    </source>
</evidence>
<keyword evidence="6" id="KW-0813">Transport</keyword>
<evidence type="ECO:0000313" key="15">
    <source>
        <dbReference type="Proteomes" id="UP000095284"/>
    </source>
</evidence>
<dbReference type="Proteomes" id="UP000582659">
    <property type="component" value="Unassembled WGS sequence"/>
</dbReference>
<keyword evidence="11" id="KW-0732">Signal</keyword>
<evidence type="ECO:0000256" key="7">
    <source>
        <dbReference type="ARBA" id="ARBA00023136"/>
    </source>
</evidence>
<dbReference type="Gene3D" id="3.10.580.10">
    <property type="entry name" value="CBS-domain"/>
    <property type="match status" value="1"/>
</dbReference>
<dbReference type="PANTHER" id="PTHR12064:SF4">
    <property type="entry name" value="METAL TRANSPORTER CNNM-4"/>
    <property type="match status" value="1"/>
</dbReference>
<evidence type="ECO:0000256" key="3">
    <source>
        <dbReference type="ARBA" id="ARBA00022692"/>
    </source>
</evidence>
<accession>A0A1I7SA29</accession>
<dbReference type="InterPro" id="IPR000644">
    <property type="entry name" value="CBS_dom"/>
</dbReference>
<evidence type="ECO:0000256" key="4">
    <source>
        <dbReference type="ARBA" id="ARBA00022737"/>
    </source>
</evidence>
<feature type="domain" description="CBS" evidence="12">
    <location>
        <begin position="416"/>
        <end position="480"/>
    </location>
</feature>
<dbReference type="EMBL" id="CAJFCV020000006">
    <property type="protein sequence ID" value="CAG9131780.1"/>
    <property type="molecule type" value="Genomic_DNA"/>
</dbReference>
<feature type="transmembrane region" description="Helical" evidence="10">
    <location>
        <begin position="202"/>
        <end position="221"/>
    </location>
</feature>
<keyword evidence="7 9" id="KW-0472">Membrane</keyword>
<dbReference type="PROSITE" id="PS51846">
    <property type="entry name" value="CNNM"/>
    <property type="match status" value="1"/>
</dbReference>
<dbReference type="InterPro" id="IPR046342">
    <property type="entry name" value="CBS_dom_sf"/>
</dbReference>
<dbReference type="Proteomes" id="UP000095284">
    <property type="component" value="Unplaced"/>
</dbReference>
<dbReference type="GO" id="GO:1905941">
    <property type="term" value="P:positive regulation of gonad development"/>
    <property type="evidence" value="ECO:0007669"/>
    <property type="project" value="UniProtKB-ARBA"/>
</dbReference>
<feature type="transmembrane region" description="Helical" evidence="10">
    <location>
        <begin position="236"/>
        <end position="254"/>
    </location>
</feature>
<comment type="subcellular location">
    <subcellularLocation>
        <location evidence="1">Membrane</location>
        <topology evidence="1">Multi-pass membrane protein</topology>
    </subcellularLocation>
</comment>
<feature type="chain" id="PRO_5036022109" evidence="11">
    <location>
        <begin position="18"/>
        <end position="512"/>
    </location>
</feature>
<reference evidence="14" key="2">
    <citation type="submission" date="2020-09" db="EMBL/GenBank/DDBJ databases">
        <authorList>
            <person name="Kikuchi T."/>
        </authorList>
    </citation>
    <scope>NUCLEOTIDE SEQUENCE</scope>
    <source>
        <strain evidence="14">Ka4C1</strain>
    </source>
</reference>
<dbReference type="Pfam" id="PF00571">
    <property type="entry name" value="CBS"/>
    <property type="match status" value="1"/>
</dbReference>
<dbReference type="OrthoDB" id="5353557at2759"/>
<evidence type="ECO:0000313" key="16">
    <source>
        <dbReference type="Proteomes" id="UP000659654"/>
    </source>
</evidence>
<dbReference type="Pfam" id="PF01595">
    <property type="entry name" value="CNNM"/>
    <property type="match status" value="1"/>
</dbReference>
<dbReference type="SUPFAM" id="SSF54631">
    <property type="entry name" value="CBS-domain pair"/>
    <property type="match status" value="1"/>
</dbReference>
<keyword evidence="3 9" id="KW-0812">Transmembrane</keyword>
<dbReference type="SMR" id="A0A1I7SA29"/>
<dbReference type="GO" id="GO:0008340">
    <property type="term" value="P:determination of adult lifespan"/>
    <property type="evidence" value="ECO:0007669"/>
    <property type="project" value="UniProtKB-ARBA"/>
</dbReference>
<keyword evidence="8" id="KW-0129">CBS domain</keyword>
<dbReference type="CDD" id="cd04590">
    <property type="entry name" value="CBS_pair_CorC_HlyC_assoc"/>
    <property type="match status" value="1"/>
</dbReference>
<feature type="transmembrane region" description="Helical" evidence="10">
    <location>
        <begin position="266"/>
        <end position="286"/>
    </location>
</feature>
<evidence type="ECO:0000259" key="12">
    <source>
        <dbReference type="PROSITE" id="PS51371"/>
    </source>
</evidence>
<organism evidence="15 17">
    <name type="scientific">Bursaphelenchus xylophilus</name>
    <name type="common">Pinewood nematode worm</name>
    <name type="synonym">Aphelenchoides xylophilus</name>
    <dbReference type="NCBI Taxonomy" id="6326"/>
    <lineage>
        <taxon>Eukaryota</taxon>
        <taxon>Metazoa</taxon>
        <taxon>Ecdysozoa</taxon>
        <taxon>Nematoda</taxon>
        <taxon>Chromadorea</taxon>
        <taxon>Rhabditida</taxon>
        <taxon>Tylenchina</taxon>
        <taxon>Tylenchomorpha</taxon>
        <taxon>Aphelenchoidea</taxon>
        <taxon>Aphelenchoididae</taxon>
        <taxon>Bursaphelenchus</taxon>
    </lineage>
</organism>
<evidence type="ECO:0000256" key="8">
    <source>
        <dbReference type="PROSITE-ProRule" id="PRU00703"/>
    </source>
</evidence>
<dbReference type="PANTHER" id="PTHR12064">
    <property type="entry name" value="METAL TRANSPORTER CNNM"/>
    <property type="match status" value="1"/>
</dbReference>
<keyword evidence="6" id="KW-0406">Ion transport</keyword>
<keyword evidence="16" id="KW-1185">Reference proteome</keyword>
<reference evidence="17" key="1">
    <citation type="submission" date="2016-11" db="UniProtKB">
        <authorList>
            <consortium name="WormBaseParasite"/>
        </authorList>
    </citation>
    <scope>IDENTIFICATION</scope>
</reference>
<evidence type="ECO:0000256" key="9">
    <source>
        <dbReference type="PROSITE-ProRule" id="PRU01193"/>
    </source>
</evidence>
<gene>
    <name evidence="14" type="ORF">BXYJ_LOCUS15501</name>
</gene>
<keyword evidence="4" id="KW-0677">Repeat</keyword>
<dbReference type="GO" id="GO:0022857">
    <property type="term" value="F:transmembrane transporter activity"/>
    <property type="evidence" value="ECO:0007669"/>
    <property type="project" value="TreeGrafter"/>
</dbReference>
<feature type="domain" description="CNNM transmembrane" evidence="13">
    <location>
        <begin position="138"/>
        <end position="329"/>
    </location>
</feature>
<dbReference type="InterPro" id="IPR045095">
    <property type="entry name" value="ACDP"/>
</dbReference>
<dbReference type="GO" id="GO:0006811">
    <property type="term" value="P:monoatomic ion transport"/>
    <property type="evidence" value="ECO:0007669"/>
    <property type="project" value="UniProtKB-KW"/>
</dbReference>
<sequence length="512" mass="59162">MLIGVFPVFFCLSFTLATNDIGFEIYGMRMESRDYKTTDFIMNSENGPVQFLLFLDDVTRIDQVGFVQLSEECNYGDKRQFLAEIVERKEESHQIKFSVSLEPSDLPYKLCMSFVDDNQSFVLPLDEFRVLQHETNGLYFPLWLQLTCIGLLLPFSGYFSGITISTFSLSTYHLRLLSSCGDEKKATYARNILPLRERANRLLTTLVLGNVIVNNLLTLLIDNVLDYYVQDSELKYAFSVPITIFVIMIFGEILPQAIGMRWCLEIVSGTRSLTIFFVVLFYPIAWPISKILDLLVGETGRNTYNCEELKALVEHHHGRQEDQAISKKLVELVVGAYRLPENKIRDVMTPLDKVYMLDENTLMTREVCAEIHKKGHTRIPLYQNGNKNMVTCILNVKDLAAFLPNCGIRLGFIAKMFHRNLQIRFVLEEMNLMKLLRLMKRGHPMVFVMRFDSEQKDYEIAGVITVEDIVEEIIGEINDEKDARRRGEQIVRMPKDEKVKLREEKKTKSSKE</sequence>